<evidence type="ECO:0000313" key="3">
    <source>
        <dbReference type="Proteomes" id="UP000317977"/>
    </source>
</evidence>
<dbReference type="Proteomes" id="UP000317977">
    <property type="component" value="Unassembled WGS sequence"/>
</dbReference>
<dbReference type="Gene3D" id="3.60.21.10">
    <property type="match status" value="1"/>
</dbReference>
<dbReference type="AlphaFoldDB" id="A0A5C6EKJ4"/>
<dbReference type="EMBL" id="SJPX01000005">
    <property type="protein sequence ID" value="TWU48126.1"/>
    <property type="molecule type" value="Genomic_DNA"/>
</dbReference>
<organism evidence="2 3">
    <name type="scientific">Rubripirellula reticaptiva</name>
    <dbReference type="NCBI Taxonomy" id="2528013"/>
    <lineage>
        <taxon>Bacteria</taxon>
        <taxon>Pseudomonadati</taxon>
        <taxon>Planctomycetota</taxon>
        <taxon>Planctomycetia</taxon>
        <taxon>Pirellulales</taxon>
        <taxon>Pirellulaceae</taxon>
        <taxon>Rubripirellula</taxon>
    </lineage>
</organism>
<dbReference type="RefSeq" id="WP_146536535.1">
    <property type="nucleotide sequence ID" value="NZ_SJPX01000005.1"/>
</dbReference>
<dbReference type="CDD" id="cd00144">
    <property type="entry name" value="MPP_PPP_family"/>
    <property type="match status" value="1"/>
</dbReference>
<dbReference type="GO" id="GO:0004722">
    <property type="term" value="F:protein serine/threonine phosphatase activity"/>
    <property type="evidence" value="ECO:0007669"/>
    <property type="project" value="UniProtKB-EC"/>
</dbReference>
<dbReference type="OrthoDB" id="384253at2"/>
<feature type="domain" description="Calcineurin-like phosphoesterase" evidence="1">
    <location>
        <begin position="1"/>
        <end position="170"/>
    </location>
</feature>
<keyword evidence="3" id="KW-1185">Reference proteome</keyword>
<name>A0A5C6EKJ4_9BACT</name>
<protein>
    <submittedName>
        <fullName evidence="2">Serine/threonine-protein phosphatase 1</fullName>
        <ecNumber evidence="2">3.1.3.16</ecNumber>
    </submittedName>
</protein>
<sequence length="255" mass="27888">MRRIAIGDIHGCAKALRGLIDAIDPKPQDQLIFLGDYIDRGPDSRDVVDQVIALRDRCNVVALRGNHEIMLMGVVIGGLDDRVWLDNGGQSTVASYGGSTEKIPAEHLSFFQQLSPFYETPTEIFAHANYVHDLAMHAQTDMTLFWTHLPSPLPEPHQSGKRVIVGHTPQPENRILDAGHLVCIDTYCFGGGCLTALDIGSGDVVQTNRHGHLCRPPLISAAHQALKLGKNITEFCRKRFAGKGPSAAPARKLEC</sequence>
<comment type="caution">
    <text evidence="2">The sequence shown here is derived from an EMBL/GenBank/DDBJ whole genome shotgun (WGS) entry which is preliminary data.</text>
</comment>
<dbReference type="InterPro" id="IPR004843">
    <property type="entry name" value="Calcineurin-like_PHP"/>
</dbReference>
<dbReference type="InterPro" id="IPR050126">
    <property type="entry name" value="Ap4A_hydrolase"/>
</dbReference>
<dbReference type="SUPFAM" id="SSF56300">
    <property type="entry name" value="Metallo-dependent phosphatases"/>
    <property type="match status" value="1"/>
</dbReference>
<evidence type="ECO:0000259" key="1">
    <source>
        <dbReference type="Pfam" id="PF00149"/>
    </source>
</evidence>
<reference evidence="2 3" key="1">
    <citation type="submission" date="2019-02" db="EMBL/GenBank/DDBJ databases">
        <title>Deep-cultivation of Planctomycetes and their phenomic and genomic characterization uncovers novel biology.</title>
        <authorList>
            <person name="Wiegand S."/>
            <person name="Jogler M."/>
            <person name="Boedeker C."/>
            <person name="Pinto D."/>
            <person name="Vollmers J."/>
            <person name="Rivas-Marin E."/>
            <person name="Kohn T."/>
            <person name="Peeters S.H."/>
            <person name="Heuer A."/>
            <person name="Rast P."/>
            <person name="Oberbeckmann S."/>
            <person name="Bunk B."/>
            <person name="Jeske O."/>
            <person name="Meyerdierks A."/>
            <person name="Storesund J.E."/>
            <person name="Kallscheuer N."/>
            <person name="Luecker S."/>
            <person name="Lage O.M."/>
            <person name="Pohl T."/>
            <person name="Merkel B.J."/>
            <person name="Hornburger P."/>
            <person name="Mueller R.-W."/>
            <person name="Bruemmer F."/>
            <person name="Labrenz M."/>
            <person name="Spormann A.M."/>
            <person name="Op Den Camp H."/>
            <person name="Overmann J."/>
            <person name="Amann R."/>
            <person name="Jetten M.S.M."/>
            <person name="Mascher T."/>
            <person name="Medema M.H."/>
            <person name="Devos D.P."/>
            <person name="Kaster A.-K."/>
            <person name="Ovreas L."/>
            <person name="Rohde M."/>
            <person name="Galperin M.Y."/>
            <person name="Jogler C."/>
        </authorList>
    </citation>
    <scope>NUCLEOTIDE SEQUENCE [LARGE SCALE GENOMIC DNA]</scope>
    <source>
        <strain evidence="2 3">Poly59</strain>
    </source>
</reference>
<gene>
    <name evidence="2" type="primary">pphA_3</name>
    <name evidence="2" type="ORF">Poly59_49710</name>
</gene>
<dbReference type="GO" id="GO:0110154">
    <property type="term" value="P:RNA decapping"/>
    <property type="evidence" value="ECO:0007669"/>
    <property type="project" value="TreeGrafter"/>
</dbReference>
<dbReference type="GO" id="GO:0008803">
    <property type="term" value="F:bis(5'-nucleosyl)-tetraphosphatase (symmetrical) activity"/>
    <property type="evidence" value="ECO:0007669"/>
    <property type="project" value="TreeGrafter"/>
</dbReference>
<dbReference type="Pfam" id="PF00149">
    <property type="entry name" value="Metallophos"/>
    <property type="match status" value="1"/>
</dbReference>
<keyword evidence="2" id="KW-0378">Hydrolase</keyword>
<dbReference type="PANTHER" id="PTHR42850">
    <property type="entry name" value="METALLOPHOSPHOESTERASE"/>
    <property type="match status" value="1"/>
</dbReference>
<proteinExistence type="predicted"/>
<dbReference type="EC" id="3.1.3.16" evidence="2"/>
<accession>A0A5C6EKJ4</accession>
<evidence type="ECO:0000313" key="2">
    <source>
        <dbReference type="EMBL" id="TWU48126.1"/>
    </source>
</evidence>
<dbReference type="GO" id="GO:0005737">
    <property type="term" value="C:cytoplasm"/>
    <property type="evidence" value="ECO:0007669"/>
    <property type="project" value="TreeGrafter"/>
</dbReference>
<dbReference type="PANTHER" id="PTHR42850:SF4">
    <property type="entry name" value="ZINC-DEPENDENT ENDOPOLYPHOSPHATASE"/>
    <property type="match status" value="1"/>
</dbReference>
<dbReference type="InterPro" id="IPR029052">
    <property type="entry name" value="Metallo-depent_PP-like"/>
</dbReference>